<evidence type="ECO:0000313" key="3">
    <source>
        <dbReference type="EMBL" id="CAL6066037.1"/>
    </source>
</evidence>
<dbReference type="AlphaFoldDB" id="A0AA86PXF7"/>
<gene>
    <name evidence="2" type="ORF">HINF_LOCUS29814</name>
    <name evidence="3" type="ORF">HINF_LOCUS52128</name>
</gene>
<evidence type="ECO:0000256" key="1">
    <source>
        <dbReference type="SAM" id="MobiDB-lite"/>
    </source>
</evidence>
<name>A0AA86PXF7_9EUKA</name>
<reference evidence="3 4" key="2">
    <citation type="submission" date="2024-07" db="EMBL/GenBank/DDBJ databases">
        <authorList>
            <person name="Akdeniz Z."/>
        </authorList>
    </citation>
    <scope>NUCLEOTIDE SEQUENCE [LARGE SCALE GENOMIC DNA]</scope>
</reference>
<accession>A0AA86PXF7</accession>
<sequence length="105" mass="12407">MQSLYITILSQSCPLQTFSSPVFQQRQHTQFSFKPKFIPEPQITRRPRSTMQPRSVPSDKIDSLPQINVKRVDFELGEMETVNSRTKNKRNKQRECVEYLFQNSK</sequence>
<proteinExistence type="predicted"/>
<feature type="region of interest" description="Disordered" evidence="1">
    <location>
        <begin position="40"/>
        <end position="61"/>
    </location>
</feature>
<evidence type="ECO:0000313" key="4">
    <source>
        <dbReference type="Proteomes" id="UP001642409"/>
    </source>
</evidence>
<reference evidence="2" key="1">
    <citation type="submission" date="2023-06" db="EMBL/GenBank/DDBJ databases">
        <authorList>
            <person name="Kurt Z."/>
        </authorList>
    </citation>
    <scope>NUCLEOTIDE SEQUENCE</scope>
</reference>
<protein>
    <submittedName>
        <fullName evidence="3">Hypothetical_protein</fullName>
    </submittedName>
</protein>
<dbReference type="Proteomes" id="UP001642409">
    <property type="component" value="Unassembled WGS sequence"/>
</dbReference>
<comment type="caution">
    <text evidence="2">The sequence shown here is derived from an EMBL/GenBank/DDBJ whole genome shotgun (WGS) entry which is preliminary data.</text>
</comment>
<dbReference type="EMBL" id="CATOUU010000698">
    <property type="protein sequence ID" value="CAI9942169.1"/>
    <property type="molecule type" value="Genomic_DNA"/>
</dbReference>
<organism evidence="2">
    <name type="scientific">Hexamita inflata</name>
    <dbReference type="NCBI Taxonomy" id="28002"/>
    <lineage>
        <taxon>Eukaryota</taxon>
        <taxon>Metamonada</taxon>
        <taxon>Diplomonadida</taxon>
        <taxon>Hexamitidae</taxon>
        <taxon>Hexamitinae</taxon>
        <taxon>Hexamita</taxon>
    </lineage>
</organism>
<evidence type="ECO:0000313" key="2">
    <source>
        <dbReference type="EMBL" id="CAI9942169.1"/>
    </source>
</evidence>
<keyword evidence="4" id="KW-1185">Reference proteome</keyword>
<dbReference type="EMBL" id="CAXDID020000258">
    <property type="protein sequence ID" value="CAL6066037.1"/>
    <property type="molecule type" value="Genomic_DNA"/>
</dbReference>